<dbReference type="GO" id="GO:0003700">
    <property type="term" value="F:DNA-binding transcription factor activity"/>
    <property type="evidence" value="ECO:0007669"/>
    <property type="project" value="InterPro"/>
</dbReference>
<dbReference type="GO" id="GO:0003677">
    <property type="term" value="F:DNA binding"/>
    <property type="evidence" value="ECO:0007669"/>
    <property type="project" value="UniProtKB-KW"/>
</dbReference>
<dbReference type="PANTHER" id="PTHR30346:SF0">
    <property type="entry name" value="HCA OPERON TRANSCRIPTIONAL ACTIVATOR HCAR"/>
    <property type="match status" value="1"/>
</dbReference>
<organism evidence="9 10">
    <name type="scientific">Mycolicibacterium chubuense</name>
    <name type="common">Mycobacterium chubuense</name>
    <dbReference type="NCBI Taxonomy" id="1800"/>
    <lineage>
        <taxon>Bacteria</taxon>
        <taxon>Bacillati</taxon>
        <taxon>Actinomycetota</taxon>
        <taxon>Actinomycetes</taxon>
        <taxon>Mycobacteriales</taxon>
        <taxon>Mycobacteriaceae</taxon>
        <taxon>Mycolicibacterium</taxon>
    </lineage>
</organism>
<dbReference type="GO" id="GO:0032993">
    <property type="term" value="C:protein-DNA complex"/>
    <property type="evidence" value="ECO:0007669"/>
    <property type="project" value="TreeGrafter"/>
</dbReference>
<dbReference type="FunFam" id="1.10.10.10:FF:000001">
    <property type="entry name" value="LysR family transcriptional regulator"/>
    <property type="match status" value="1"/>
</dbReference>
<dbReference type="InterPro" id="IPR036390">
    <property type="entry name" value="WH_DNA-bd_sf"/>
</dbReference>
<dbReference type="Proteomes" id="UP000036176">
    <property type="component" value="Unassembled WGS sequence"/>
</dbReference>
<evidence type="ECO:0000256" key="3">
    <source>
        <dbReference type="ARBA" id="ARBA00023125"/>
    </source>
</evidence>
<keyword evidence="2" id="KW-0805">Transcription regulation</keyword>
<evidence type="ECO:0000256" key="7">
    <source>
        <dbReference type="ARBA" id="ARBA00056658"/>
    </source>
</evidence>
<dbReference type="Pfam" id="PF03466">
    <property type="entry name" value="LysR_substrate"/>
    <property type="match status" value="1"/>
</dbReference>
<comment type="function">
    <text evidence="7">Required for the induction the katG gene for catalase. Involved in the response to hydrogen peroxide.</text>
</comment>
<comment type="caution">
    <text evidence="9">The sequence shown here is derived from an EMBL/GenBank/DDBJ whole genome shotgun (WGS) entry which is preliminary data.</text>
</comment>
<evidence type="ECO:0000256" key="2">
    <source>
        <dbReference type="ARBA" id="ARBA00023015"/>
    </source>
</evidence>
<evidence type="ECO:0000256" key="6">
    <source>
        <dbReference type="ARBA" id="ARBA00040885"/>
    </source>
</evidence>
<dbReference type="AlphaFoldDB" id="A0A0J6ZI05"/>
<dbReference type="Gene3D" id="1.10.10.10">
    <property type="entry name" value="Winged helix-like DNA-binding domain superfamily/Winged helix DNA-binding domain"/>
    <property type="match status" value="1"/>
</dbReference>
<dbReference type="Pfam" id="PF00126">
    <property type="entry name" value="HTH_1"/>
    <property type="match status" value="1"/>
</dbReference>
<evidence type="ECO:0000313" key="10">
    <source>
        <dbReference type="Proteomes" id="UP000036176"/>
    </source>
</evidence>
<name>A0A0J6ZI05_MYCCU</name>
<keyword evidence="4" id="KW-0010">Activator</keyword>
<dbReference type="InterPro" id="IPR036388">
    <property type="entry name" value="WH-like_DNA-bd_sf"/>
</dbReference>
<comment type="similarity">
    <text evidence="1">Belongs to the LysR transcriptional regulatory family.</text>
</comment>
<evidence type="ECO:0000259" key="8">
    <source>
        <dbReference type="PROSITE" id="PS50931"/>
    </source>
</evidence>
<feature type="domain" description="HTH lysR-type" evidence="8">
    <location>
        <begin position="12"/>
        <end position="69"/>
    </location>
</feature>
<dbReference type="PANTHER" id="PTHR30346">
    <property type="entry name" value="TRANSCRIPTIONAL DUAL REGULATOR HCAR-RELATED"/>
    <property type="match status" value="1"/>
</dbReference>
<evidence type="ECO:0000313" key="9">
    <source>
        <dbReference type="EMBL" id="KMO84521.1"/>
    </source>
</evidence>
<dbReference type="PATRIC" id="fig|1800.3.peg.537"/>
<evidence type="ECO:0000256" key="5">
    <source>
        <dbReference type="ARBA" id="ARBA00023163"/>
    </source>
</evidence>
<keyword evidence="10" id="KW-1185">Reference proteome</keyword>
<keyword evidence="3" id="KW-0238">DNA-binding</keyword>
<reference evidence="9 10" key="1">
    <citation type="journal article" date="2015" name="Genome Biol. Evol.">
        <title>Characterization of Three Mycobacterium spp. with Potential Use in Bioremediation by Genome Sequencing and Comparative Genomics.</title>
        <authorList>
            <person name="Das S."/>
            <person name="Pettersson B.M."/>
            <person name="Behra P.R."/>
            <person name="Ramesh M."/>
            <person name="Dasgupta S."/>
            <person name="Bhattacharya A."/>
            <person name="Kirsebom L.A."/>
        </authorList>
    </citation>
    <scope>NUCLEOTIDE SEQUENCE [LARGE SCALE GENOMIC DNA]</scope>
    <source>
        <strain evidence="9 10">DSM 44219</strain>
    </source>
</reference>
<dbReference type="CDD" id="cd08414">
    <property type="entry name" value="PBP2_LTTR_aromatics_like"/>
    <property type="match status" value="1"/>
</dbReference>
<evidence type="ECO:0000256" key="4">
    <source>
        <dbReference type="ARBA" id="ARBA00023159"/>
    </source>
</evidence>
<sequence length="315" mass="33536">MPMIESSKLLVMELRHLRYFRAVAEELHFGRAAQRLHIAQPPLSQQIRHLEQELGVDLLIRTTRSVELTAAGRAYLRRAIAVLDEVDDAAEQARRIHAGQEGRLTIGCVGSATYSLLPQLVRALRETLPRVEVSVRGEMLAPAQLTALHSGAIDVALLRPPVDHPGIDVETIRRDPLLAVLPADHPLAARDTLTVADLRQEAFVAHAGNGRSVMSSIVAAACADAGFVPTVRHEVTETSTLVTLVAAGLGVAIVPAPSAALDIAGVRYRPLLPTTLGVDLLAATRSAGSGVSEADNPLIGNVISVLRQIAVDESG</sequence>
<dbReference type="EMBL" id="JYNX01000014">
    <property type="protein sequence ID" value="KMO84521.1"/>
    <property type="molecule type" value="Genomic_DNA"/>
</dbReference>
<gene>
    <name evidence="9" type="primary">hcaR_2</name>
    <name evidence="9" type="ORF">MCHUDSM44219_00531</name>
</gene>
<dbReference type="InterPro" id="IPR005119">
    <property type="entry name" value="LysR_subst-bd"/>
</dbReference>
<dbReference type="SUPFAM" id="SSF53850">
    <property type="entry name" value="Periplasmic binding protein-like II"/>
    <property type="match status" value="1"/>
</dbReference>
<protein>
    <recommendedName>
        <fullName evidence="6">Probable hydrogen peroxide-inducible genes activator</fullName>
    </recommendedName>
</protein>
<accession>A0A0J6ZI05</accession>
<dbReference type="PRINTS" id="PR00039">
    <property type="entry name" value="HTHLYSR"/>
</dbReference>
<dbReference type="InterPro" id="IPR000847">
    <property type="entry name" value="LysR_HTH_N"/>
</dbReference>
<dbReference type="Gene3D" id="3.40.190.10">
    <property type="entry name" value="Periplasmic binding protein-like II"/>
    <property type="match status" value="2"/>
</dbReference>
<evidence type="ECO:0000256" key="1">
    <source>
        <dbReference type="ARBA" id="ARBA00009437"/>
    </source>
</evidence>
<dbReference type="PROSITE" id="PS50931">
    <property type="entry name" value="HTH_LYSR"/>
    <property type="match status" value="1"/>
</dbReference>
<proteinExistence type="inferred from homology"/>
<keyword evidence="5" id="KW-0804">Transcription</keyword>
<dbReference type="SUPFAM" id="SSF46785">
    <property type="entry name" value="Winged helix' DNA-binding domain"/>
    <property type="match status" value="1"/>
</dbReference>